<organism evidence="2 3">
    <name type="scientific">Roseomonas elaeocarpi</name>
    <dbReference type="NCBI Taxonomy" id="907779"/>
    <lineage>
        <taxon>Bacteria</taxon>
        <taxon>Pseudomonadati</taxon>
        <taxon>Pseudomonadota</taxon>
        <taxon>Alphaproteobacteria</taxon>
        <taxon>Acetobacterales</taxon>
        <taxon>Roseomonadaceae</taxon>
        <taxon>Roseomonas</taxon>
    </lineage>
</organism>
<protein>
    <submittedName>
        <fullName evidence="2">Uncharacterized protein</fullName>
    </submittedName>
</protein>
<dbReference type="EMBL" id="JBHLUN010000001">
    <property type="protein sequence ID" value="MFC0406630.1"/>
    <property type="molecule type" value="Genomic_DNA"/>
</dbReference>
<gene>
    <name evidence="2" type="ORF">ACFFGY_00115</name>
</gene>
<feature type="region of interest" description="Disordered" evidence="1">
    <location>
        <begin position="210"/>
        <end position="287"/>
    </location>
</feature>
<evidence type="ECO:0000313" key="3">
    <source>
        <dbReference type="Proteomes" id="UP001589865"/>
    </source>
</evidence>
<reference evidence="2 3" key="1">
    <citation type="submission" date="2024-09" db="EMBL/GenBank/DDBJ databases">
        <authorList>
            <person name="Sun Q."/>
            <person name="Mori K."/>
        </authorList>
    </citation>
    <scope>NUCLEOTIDE SEQUENCE [LARGE SCALE GENOMIC DNA]</scope>
    <source>
        <strain evidence="2 3">TBRC 5777</strain>
    </source>
</reference>
<proteinExistence type="predicted"/>
<evidence type="ECO:0000313" key="2">
    <source>
        <dbReference type="EMBL" id="MFC0406630.1"/>
    </source>
</evidence>
<feature type="region of interest" description="Disordered" evidence="1">
    <location>
        <begin position="38"/>
        <end position="61"/>
    </location>
</feature>
<accession>A0ABV6JMQ3</accession>
<sequence>MRFLLGMLTGAALVLGLLMLAGPIEQAFVPPLPRNAITDPPPATLPRSPARAAVPSSDDDDPEVLAARVEQLGSDMDKTMAEVVASTGSGDAAGRARGAAMMGRFETLSRERDAALEQLASAARRRSEKNLAEAAQITARMSHEWSDGTDVQAAALPGNTVEPDGTEEGRQGGVPGISVPGDMPLAGAEPAIPSYPADAQARTQIAVPDPSGQEVLQRPAGDEAQAKTSGVVAVPAAPAAVEPPAPSWSGTAPPRGRADIVSPPAAAPVSPARVAPRDKPVPAVPRALRATGGGRCLLIAQRAQLGEELTPPELRYLRQGCPTGP</sequence>
<evidence type="ECO:0000256" key="1">
    <source>
        <dbReference type="SAM" id="MobiDB-lite"/>
    </source>
</evidence>
<dbReference type="RefSeq" id="WP_377042302.1">
    <property type="nucleotide sequence ID" value="NZ_JBHLUN010000001.1"/>
</dbReference>
<keyword evidence="3" id="KW-1185">Reference proteome</keyword>
<dbReference type="Proteomes" id="UP001589865">
    <property type="component" value="Unassembled WGS sequence"/>
</dbReference>
<name>A0ABV6JMQ3_9PROT</name>
<feature type="compositionally biased region" description="Low complexity" evidence="1">
    <location>
        <begin position="231"/>
        <end position="240"/>
    </location>
</feature>
<feature type="compositionally biased region" description="Low complexity" evidence="1">
    <location>
        <begin position="261"/>
        <end position="274"/>
    </location>
</feature>
<comment type="caution">
    <text evidence="2">The sequence shown here is derived from an EMBL/GenBank/DDBJ whole genome shotgun (WGS) entry which is preliminary data.</text>
</comment>